<dbReference type="Pfam" id="PF07716">
    <property type="entry name" value="bZIP_2"/>
    <property type="match status" value="1"/>
</dbReference>
<keyword evidence="4" id="KW-0804">Transcription</keyword>
<keyword evidence="5" id="KW-0539">Nucleus</keyword>
<dbReference type="Gene3D" id="1.20.5.170">
    <property type="match status" value="1"/>
</dbReference>
<evidence type="ECO:0000256" key="6">
    <source>
        <dbReference type="SAM" id="MobiDB-lite"/>
    </source>
</evidence>
<organism evidence="8 9">
    <name type="scientific">Porites evermanni</name>
    <dbReference type="NCBI Taxonomy" id="104178"/>
    <lineage>
        <taxon>Eukaryota</taxon>
        <taxon>Metazoa</taxon>
        <taxon>Cnidaria</taxon>
        <taxon>Anthozoa</taxon>
        <taxon>Hexacorallia</taxon>
        <taxon>Scleractinia</taxon>
        <taxon>Fungiina</taxon>
        <taxon>Poritidae</taxon>
        <taxon>Porites</taxon>
    </lineage>
</organism>
<evidence type="ECO:0000313" key="8">
    <source>
        <dbReference type="EMBL" id="CAH3181379.1"/>
    </source>
</evidence>
<protein>
    <recommendedName>
        <fullName evidence="7">BZIP domain-containing protein</fullName>
    </recommendedName>
</protein>
<feature type="non-terminal residue" evidence="8">
    <location>
        <position position="1"/>
    </location>
</feature>
<dbReference type="SUPFAM" id="SSF57959">
    <property type="entry name" value="Leucine zipper domain"/>
    <property type="match status" value="1"/>
</dbReference>
<dbReference type="SMART" id="SM00338">
    <property type="entry name" value="BRLZ"/>
    <property type="match status" value="1"/>
</dbReference>
<dbReference type="PANTHER" id="PTHR11988">
    <property type="entry name" value="THYROTROPH EMBRYONIC FACTOR RELATED"/>
    <property type="match status" value="1"/>
</dbReference>
<dbReference type="EMBL" id="CALNXI010002005">
    <property type="protein sequence ID" value="CAH3181379.1"/>
    <property type="molecule type" value="Genomic_DNA"/>
</dbReference>
<evidence type="ECO:0000256" key="4">
    <source>
        <dbReference type="ARBA" id="ARBA00023163"/>
    </source>
</evidence>
<dbReference type="PANTHER" id="PTHR11988:SF27">
    <property type="entry name" value="GH27708P"/>
    <property type="match status" value="1"/>
</dbReference>
<comment type="subcellular location">
    <subcellularLocation>
        <location evidence="1">Nucleus</location>
    </subcellularLocation>
</comment>
<keyword evidence="3" id="KW-0238">DNA-binding</keyword>
<feature type="region of interest" description="Disordered" evidence="6">
    <location>
        <begin position="1"/>
        <end position="21"/>
    </location>
</feature>
<evidence type="ECO:0000256" key="3">
    <source>
        <dbReference type="ARBA" id="ARBA00023125"/>
    </source>
</evidence>
<evidence type="ECO:0000256" key="2">
    <source>
        <dbReference type="ARBA" id="ARBA00023015"/>
    </source>
</evidence>
<comment type="caution">
    <text evidence="8">The sequence shown here is derived from an EMBL/GenBank/DDBJ whole genome shotgun (WGS) entry which is preliminary data.</text>
</comment>
<reference evidence="8 9" key="1">
    <citation type="submission" date="2022-05" db="EMBL/GenBank/DDBJ databases">
        <authorList>
            <consortium name="Genoscope - CEA"/>
            <person name="William W."/>
        </authorList>
    </citation>
    <scope>NUCLEOTIDE SEQUENCE [LARGE SCALE GENOMIC DNA]</scope>
</reference>
<feature type="compositionally biased region" description="Low complexity" evidence="6">
    <location>
        <begin position="8"/>
        <end position="21"/>
    </location>
</feature>
<dbReference type="InterPro" id="IPR046347">
    <property type="entry name" value="bZIP_sf"/>
</dbReference>
<keyword evidence="2" id="KW-0805">Transcription regulation</keyword>
<proteinExistence type="predicted"/>
<dbReference type="PROSITE" id="PS50217">
    <property type="entry name" value="BZIP"/>
    <property type="match status" value="1"/>
</dbReference>
<evidence type="ECO:0000259" key="7">
    <source>
        <dbReference type="PROSITE" id="PS50217"/>
    </source>
</evidence>
<evidence type="ECO:0000313" key="9">
    <source>
        <dbReference type="Proteomes" id="UP001159427"/>
    </source>
</evidence>
<evidence type="ECO:0000256" key="5">
    <source>
        <dbReference type="ARBA" id="ARBA00023242"/>
    </source>
</evidence>
<evidence type="ECO:0000256" key="1">
    <source>
        <dbReference type="ARBA" id="ARBA00004123"/>
    </source>
</evidence>
<gene>
    <name evidence="8" type="ORF">PEVE_00013619</name>
</gene>
<dbReference type="InterPro" id="IPR004827">
    <property type="entry name" value="bZIP"/>
</dbReference>
<dbReference type="Proteomes" id="UP001159427">
    <property type="component" value="Unassembled WGS sequence"/>
</dbReference>
<keyword evidence="9" id="KW-1185">Reference proteome</keyword>
<sequence>GVKSFCLSPQTSRSESSSSPCSMIYSEDGKDDFVVDVSDFNVPSYFHVELTKLDMASSAIEWLEGLELPYQATQDPIIANNTISTPSRTHCDMLAYKNKDRDVVISAAVAFPSPSLVVKDQSVYRPEVIQGSSQSLAIETSRCEPTISHDYHGSQIHSNNVTSFRAPEVLSHYTPQEWKETNSPDEELKGGKCTVPHDYHGSQIHPNNVTSFRTPEVPSHYALAQERKEAKSPDEELKRGRPSVPDEFKDERYWRKRSRNNISAKKSREAKRARDILIAHKIDQLEKENATLKMMLANVMMQQKQQQQNHHFQWQY</sequence>
<name>A0ABN8RTB6_9CNID</name>
<dbReference type="CDD" id="cd14695">
    <property type="entry name" value="bZIP_HLF"/>
    <property type="match status" value="1"/>
</dbReference>
<accession>A0ABN8RTB6</accession>
<dbReference type="InterPro" id="IPR040223">
    <property type="entry name" value="PAR_bZIP"/>
</dbReference>
<feature type="domain" description="BZIP" evidence="7">
    <location>
        <begin position="250"/>
        <end position="299"/>
    </location>
</feature>